<evidence type="ECO:0000256" key="2">
    <source>
        <dbReference type="ARBA" id="ARBA00009773"/>
    </source>
</evidence>
<keyword evidence="3 7" id="KW-0812">Transmembrane</keyword>
<keyword evidence="9" id="KW-1185">Reference proteome</keyword>
<dbReference type="Pfam" id="PF01594">
    <property type="entry name" value="AI-2E_transport"/>
    <property type="match status" value="1"/>
</dbReference>
<protein>
    <submittedName>
        <fullName evidence="8">AI-2E family transporter</fullName>
    </submittedName>
</protein>
<dbReference type="InterPro" id="IPR002549">
    <property type="entry name" value="AI-2E-like"/>
</dbReference>
<gene>
    <name evidence="8" type="ORF">ACFQGD_25850</name>
</gene>
<evidence type="ECO:0000256" key="4">
    <source>
        <dbReference type="ARBA" id="ARBA00022989"/>
    </source>
</evidence>
<dbReference type="Proteomes" id="UP001596337">
    <property type="component" value="Unassembled WGS sequence"/>
</dbReference>
<comment type="subcellular location">
    <subcellularLocation>
        <location evidence="1">Membrane</location>
        <topology evidence="1">Multi-pass membrane protein</topology>
    </subcellularLocation>
</comment>
<reference evidence="9" key="1">
    <citation type="journal article" date="2019" name="Int. J. Syst. Evol. Microbiol.">
        <title>The Global Catalogue of Microorganisms (GCM) 10K type strain sequencing project: providing services to taxonomists for standard genome sequencing and annotation.</title>
        <authorList>
            <consortium name="The Broad Institute Genomics Platform"/>
            <consortium name="The Broad Institute Genome Sequencing Center for Infectious Disease"/>
            <person name="Wu L."/>
            <person name="Ma J."/>
        </authorList>
    </citation>
    <scope>NUCLEOTIDE SEQUENCE [LARGE SCALE GENOMIC DNA]</scope>
    <source>
        <strain evidence="9">KCTC 32255</strain>
    </source>
</reference>
<feature type="transmembrane region" description="Helical" evidence="7">
    <location>
        <begin position="95"/>
        <end position="126"/>
    </location>
</feature>
<evidence type="ECO:0000313" key="8">
    <source>
        <dbReference type="EMBL" id="MFC6870560.1"/>
    </source>
</evidence>
<evidence type="ECO:0000256" key="3">
    <source>
        <dbReference type="ARBA" id="ARBA00022692"/>
    </source>
</evidence>
<evidence type="ECO:0000256" key="7">
    <source>
        <dbReference type="SAM" id="Phobius"/>
    </source>
</evidence>
<comment type="similarity">
    <text evidence="2">Belongs to the autoinducer-2 exporter (AI-2E) (TC 2.A.86) family.</text>
</comment>
<evidence type="ECO:0000256" key="5">
    <source>
        <dbReference type="ARBA" id="ARBA00023136"/>
    </source>
</evidence>
<keyword evidence="4 7" id="KW-1133">Transmembrane helix</keyword>
<evidence type="ECO:0000256" key="6">
    <source>
        <dbReference type="SAM" id="MobiDB-lite"/>
    </source>
</evidence>
<evidence type="ECO:0000313" key="9">
    <source>
        <dbReference type="Proteomes" id="UP001596337"/>
    </source>
</evidence>
<keyword evidence="5 7" id="KW-0472">Membrane</keyword>
<evidence type="ECO:0000256" key="1">
    <source>
        <dbReference type="ARBA" id="ARBA00004141"/>
    </source>
</evidence>
<dbReference type="EMBL" id="JBHSXX010000001">
    <property type="protein sequence ID" value="MFC6870560.1"/>
    <property type="molecule type" value="Genomic_DNA"/>
</dbReference>
<organism evidence="8 9">
    <name type="scientific">Haloechinothrix salitolerans</name>
    <dbReference type="NCBI Taxonomy" id="926830"/>
    <lineage>
        <taxon>Bacteria</taxon>
        <taxon>Bacillati</taxon>
        <taxon>Actinomycetota</taxon>
        <taxon>Actinomycetes</taxon>
        <taxon>Pseudonocardiales</taxon>
        <taxon>Pseudonocardiaceae</taxon>
        <taxon>Haloechinothrix</taxon>
    </lineage>
</organism>
<feature type="region of interest" description="Disordered" evidence="6">
    <location>
        <begin position="141"/>
        <end position="168"/>
    </location>
</feature>
<proteinExistence type="inferred from homology"/>
<comment type="caution">
    <text evidence="8">The sequence shown here is derived from an EMBL/GenBank/DDBJ whole genome shotgun (WGS) entry which is preliminary data.</text>
</comment>
<name>A0ABW2C7S3_9PSEU</name>
<sequence length="168" mass="17859">MAALLAPAVDVLVKWKVPRGVAIAQVMVGALVLLGGLLTFVVIAFVNGLPGLVDQLLQSLADINAWLTTGPLQLTERQLDEYFAQFSTMLRENQAAITTGVLTTAATVGETLIQLLLVIFTLVFLLRDGSMICPGMAAMSPLSTRRPRGPRRSGSSGLTVSTRLPWAG</sequence>
<feature type="transmembrane region" description="Helical" evidence="7">
    <location>
        <begin position="21"/>
        <end position="46"/>
    </location>
</feature>
<dbReference type="RefSeq" id="WP_345402355.1">
    <property type="nucleotide sequence ID" value="NZ_BAABLA010000110.1"/>
</dbReference>
<accession>A0ABW2C7S3</accession>